<evidence type="ECO:0000256" key="2">
    <source>
        <dbReference type="SAM" id="Phobius"/>
    </source>
</evidence>
<reference evidence="3 4" key="1">
    <citation type="submission" date="2020-08" db="EMBL/GenBank/DDBJ databases">
        <title>Sequencing the genomes of 1000 actinobacteria strains.</title>
        <authorList>
            <person name="Klenk H.-P."/>
        </authorList>
    </citation>
    <scope>NUCLEOTIDE SEQUENCE [LARGE SCALE GENOMIC DNA]</scope>
    <source>
        <strain evidence="3 4">DSM 24947</strain>
    </source>
</reference>
<gene>
    <name evidence="3" type="ORF">BKA24_000820</name>
</gene>
<keyword evidence="2" id="KW-0812">Transmembrane</keyword>
<keyword evidence="2" id="KW-0472">Membrane</keyword>
<proteinExistence type="predicted"/>
<dbReference type="Proteomes" id="UP000573729">
    <property type="component" value="Unassembled WGS sequence"/>
</dbReference>
<name>A0A7W7FH72_9MICO</name>
<dbReference type="EMBL" id="JACHMD010000001">
    <property type="protein sequence ID" value="MBB4666111.1"/>
    <property type="molecule type" value="Genomic_DNA"/>
</dbReference>
<feature type="transmembrane region" description="Helical" evidence="2">
    <location>
        <begin position="12"/>
        <end position="35"/>
    </location>
</feature>
<accession>A0A7W7FH72</accession>
<dbReference type="RefSeq" id="WP_184215438.1">
    <property type="nucleotide sequence ID" value="NZ_JACHMD010000001.1"/>
</dbReference>
<evidence type="ECO:0000313" key="4">
    <source>
        <dbReference type="Proteomes" id="UP000573729"/>
    </source>
</evidence>
<protein>
    <submittedName>
        <fullName evidence="3">Uncharacterized protein</fullName>
    </submittedName>
</protein>
<organism evidence="3 4">
    <name type="scientific">Microbacterium marinum</name>
    <dbReference type="NCBI Taxonomy" id="421115"/>
    <lineage>
        <taxon>Bacteria</taxon>
        <taxon>Bacillati</taxon>
        <taxon>Actinomycetota</taxon>
        <taxon>Actinomycetes</taxon>
        <taxon>Micrococcales</taxon>
        <taxon>Microbacteriaceae</taxon>
        <taxon>Microbacterium</taxon>
    </lineage>
</organism>
<evidence type="ECO:0000256" key="1">
    <source>
        <dbReference type="SAM" id="MobiDB-lite"/>
    </source>
</evidence>
<comment type="caution">
    <text evidence="3">The sequence shown here is derived from an EMBL/GenBank/DDBJ whole genome shotgun (WGS) entry which is preliminary data.</text>
</comment>
<sequence length="294" mass="30560">MARRSAVRRGLPAAVVAVLVIGLAAAVIALAALAIERGRGVEPTGGARPAPSFSFGADASPSPTETVEIELAAPGAAERFFAVGDGVLWRATAGACGDDAPVVERSDDDGESWNDVTPTYRDIRQVRDLIGFAETEADLVADVGDDCETQALRTFTQGTFWSPYDELLPRSTYLDGATVAEDGESYEAPCDQPWSLRTVASLTAVICAGTASVRQDGEWFEVGTDVVALDVLDGEVVGAVVDADCDGLQVTTLGDEDEPIGCADVADPTAPAALALTATGVRVWSGDDLVALER</sequence>
<evidence type="ECO:0000313" key="3">
    <source>
        <dbReference type="EMBL" id="MBB4666111.1"/>
    </source>
</evidence>
<dbReference type="AlphaFoldDB" id="A0A7W7FH72"/>
<keyword evidence="4" id="KW-1185">Reference proteome</keyword>
<dbReference type="SUPFAM" id="SSF110296">
    <property type="entry name" value="Oligoxyloglucan reducing end-specific cellobiohydrolase"/>
    <property type="match status" value="1"/>
</dbReference>
<keyword evidence="2" id="KW-1133">Transmembrane helix</keyword>
<feature type="region of interest" description="Disordered" evidence="1">
    <location>
        <begin position="41"/>
        <end position="61"/>
    </location>
</feature>